<protein>
    <submittedName>
        <fullName evidence="1">DUF3515 family protein</fullName>
    </submittedName>
</protein>
<organism evidence="1 2">
    <name type="scientific">Miniimonas arenae</name>
    <dbReference type="NCBI Taxonomy" id="676201"/>
    <lineage>
        <taxon>Bacteria</taxon>
        <taxon>Bacillati</taxon>
        <taxon>Actinomycetota</taxon>
        <taxon>Actinomycetes</taxon>
        <taxon>Micrococcales</taxon>
        <taxon>Beutenbergiaceae</taxon>
        <taxon>Miniimonas</taxon>
    </lineage>
</organism>
<dbReference type="AlphaFoldDB" id="A0A5C5BBX1"/>
<sequence>MLARPLSPRSVGVRPRGRARLGTLRPSAAVLALGLTTATLASCSSAAVLEPAPSASDPVCAQVLQALPGELGGATQRETTSQASAAWGDPPITLRCGVTPLGPTTDRCWAVTGPGDTSVDWVVKEYDDVVDPTDPDAAQQQAEIGNGRFVFTTYGRVPAIEVVVPVEYAGTDATAILIDLGSAVSRTDAQRSCY</sequence>
<evidence type="ECO:0000313" key="2">
    <source>
        <dbReference type="Proteomes" id="UP000313849"/>
    </source>
</evidence>
<dbReference type="EMBL" id="VENP01000027">
    <property type="protein sequence ID" value="TNU73998.1"/>
    <property type="molecule type" value="Genomic_DNA"/>
</dbReference>
<dbReference type="OrthoDB" id="4331648at2"/>
<reference evidence="1 2" key="1">
    <citation type="submission" date="2019-06" db="EMBL/GenBank/DDBJ databases">
        <title>Draft genome sequence of Miniimonas arenae KCTC 19750T isolated from sea sand.</title>
        <authorList>
            <person name="Park S.-J."/>
        </authorList>
    </citation>
    <scope>NUCLEOTIDE SEQUENCE [LARGE SCALE GENOMIC DNA]</scope>
    <source>
        <strain evidence="1 2">KCTC 19750</strain>
    </source>
</reference>
<accession>A0A5C5BBX1</accession>
<gene>
    <name evidence="1" type="ORF">FH969_08370</name>
</gene>
<dbReference type="InterPro" id="IPR021903">
    <property type="entry name" value="DUF3515"/>
</dbReference>
<proteinExistence type="predicted"/>
<comment type="caution">
    <text evidence="1">The sequence shown here is derived from an EMBL/GenBank/DDBJ whole genome shotgun (WGS) entry which is preliminary data.</text>
</comment>
<name>A0A5C5BBX1_9MICO</name>
<evidence type="ECO:0000313" key="1">
    <source>
        <dbReference type="EMBL" id="TNU73998.1"/>
    </source>
</evidence>
<dbReference type="Pfam" id="PF12028">
    <property type="entry name" value="DUF3515"/>
    <property type="match status" value="1"/>
</dbReference>
<keyword evidence="2" id="KW-1185">Reference proteome</keyword>
<dbReference type="Proteomes" id="UP000313849">
    <property type="component" value="Unassembled WGS sequence"/>
</dbReference>
<dbReference type="RefSeq" id="WP_108717796.1">
    <property type="nucleotide sequence ID" value="NZ_VENP01000027.1"/>
</dbReference>